<comment type="caution">
    <text evidence="1">The sequence shown here is derived from an EMBL/GenBank/DDBJ whole genome shotgun (WGS) entry which is preliminary data.</text>
</comment>
<sequence>EIKDFGIYKVPDELSDHNEELQSLDFDGTIKRNPLETIDWYEKGKDNLQEIIKPVIVRTK</sequence>
<name>A0AA38CWH5_TAXCH</name>
<protein>
    <submittedName>
        <fullName evidence="1">Uncharacterized protein</fullName>
    </submittedName>
</protein>
<feature type="non-terminal residue" evidence="1">
    <location>
        <position position="60"/>
    </location>
</feature>
<feature type="non-terminal residue" evidence="1">
    <location>
        <position position="1"/>
    </location>
</feature>
<evidence type="ECO:0000313" key="1">
    <source>
        <dbReference type="EMBL" id="KAH9303544.1"/>
    </source>
</evidence>
<dbReference type="AlphaFoldDB" id="A0AA38CWH5"/>
<evidence type="ECO:0000313" key="2">
    <source>
        <dbReference type="Proteomes" id="UP000824469"/>
    </source>
</evidence>
<dbReference type="EMBL" id="JAHRHJ020000009">
    <property type="protein sequence ID" value="KAH9303544.1"/>
    <property type="molecule type" value="Genomic_DNA"/>
</dbReference>
<reference evidence="1 2" key="1">
    <citation type="journal article" date="2021" name="Nat. Plants">
        <title>The Taxus genome provides insights into paclitaxel biosynthesis.</title>
        <authorList>
            <person name="Xiong X."/>
            <person name="Gou J."/>
            <person name="Liao Q."/>
            <person name="Li Y."/>
            <person name="Zhou Q."/>
            <person name="Bi G."/>
            <person name="Li C."/>
            <person name="Du R."/>
            <person name="Wang X."/>
            <person name="Sun T."/>
            <person name="Guo L."/>
            <person name="Liang H."/>
            <person name="Lu P."/>
            <person name="Wu Y."/>
            <person name="Zhang Z."/>
            <person name="Ro D.K."/>
            <person name="Shang Y."/>
            <person name="Huang S."/>
            <person name="Yan J."/>
        </authorList>
    </citation>
    <scope>NUCLEOTIDE SEQUENCE [LARGE SCALE GENOMIC DNA]</scope>
    <source>
        <strain evidence="1">Ta-2019</strain>
    </source>
</reference>
<accession>A0AA38CWH5</accession>
<organism evidence="1 2">
    <name type="scientific">Taxus chinensis</name>
    <name type="common">Chinese yew</name>
    <name type="synonym">Taxus wallichiana var. chinensis</name>
    <dbReference type="NCBI Taxonomy" id="29808"/>
    <lineage>
        <taxon>Eukaryota</taxon>
        <taxon>Viridiplantae</taxon>
        <taxon>Streptophyta</taxon>
        <taxon>Embryophyta</taxon>
        <taxon>Tracheophyta</taxon>
        <taxon>Spermatophyta</taxon>
        <taxon>Pinopsida</taxon>
        <taxon>Pinidae</taxon>
        <taxon>Conifers II</taxon>
        <taxon>Cupressales</taxon>
        <taxon>Taxaceae</taxon>
        <taxon>Taxus</taxon>
    </lineage>
</organism>
<dbReference type="Proteomes" id="UP000824469">
    <property type="component" value="Unassembled WGS sequence"/>
</dbReference>
<proteinExistence type="predicted"/>
<keyword evidence="2" id="KW-1185">Reference proteome</keyword>
<gene>
    <name evidence="1" type="ORF">KI387_044425</name>
</gene>